<proteinExistence type="predicted"/>
<protein>
    <submittedName>
        <fullName evidence="1">Uncharacterized protein</fullName>
    </submittedName>
</protein>
<dbReference type="EMBL" id="BQNB010018615">
    <property type="protein sequence ID" value="GJT76340.1"/>
    <property type="molecule type" value="Genomic_DNA"/>
</dbReference>
<accession>A0ABQ5GL03</accession>
<reference evidence="1" key="1">
    <citation type="journal article" date="2022" name="Int. J. Mol. Sci.">
        <title>Draft Genome of Tanacetum Coccineum: Genomic Comparison of Closely Related Tanacetum-Family Plants.</title>
        <authorList>
            <person name="Yamashiro T."/>
            <person name="Shiraishi A."/>
            <person name="Nakayama K."/>
            <person name="Satake H."/>
        </authorList>
    </citation>
    <scope>NUCLEOTIDE SEQUENCE</scope>
</reference>
<gene>
    <name evidence="1" type="ORF">Tco_1043065</name>
</gene>
<evidence type="ECO:0000313" key="2">
    <source>
        <dbReference type="Proteomes" id="UP001151760"/>
    </source>
</evidence>
<evidence type="ECO:0000313" key="1">
    <source>
        <dbReference type="EMBL" id="GJT76340.1"/>
    </source>
</evidence>
<dbReference type="Proteomes" id="UP001151760">
    <property type="component" value="Unassembled WGS sequence"/>
</dbReference>
<comment type="caution">
    <text evidence="1">The sequence shown here is derived from an EMBL/GenBank/DDBJ whole genome shotgun (WGS) entry which is preliminary data.</text>
</comment>
<reference evidence="1" key="2">
    <citation type="submission" date="2022-01" db="EMBL/GenBank/DDBJ databases">
        <authorList>
            <person name="Yamashiro T."/>
            <person name="Shiraishi A."/>
            <person name="Satake H."/>
            <person name="Nakayama K."/>
        </authorList>
    </citation>
    <scope>NUCLEOTIDE SEQUENCE</scope>
</reference>
<keyword evidence="2" id="KW-1185">Reference proteome</keyword>
<sequence length="130" mass="14443">MVERGGGDDGSGGVVVVRGMVMVVELWWAAVGRQPEERAARGGEIKAGVSIRKLKNASLAKKTKFPLYAGKGKRVDRGLYWTRKFGRSIWNFYSRDFVEGKTGMNPAYRWFSELGQDEARSPSLESRGSP</sequence>
<organism evidence="1 2">
    <name type="scientific">Tanacetum coccineum</name>
    <dbReference type="NCBI Taxonomy" id="301880"/>
    <lineage>
        <taxon>Eukaryota</taxon>
        <taxon>Viridiplantae</taxon>
        <taxon>Streptophyta</taxon>
        <taxon>Embryophyta</taxon>
        <taxon>Tracheophyta</taxon>
        <taxon>Spermatophyta</taxon>
        <taxon>Magnoliopsida</taxon>
        <taxon>eudicotyledons</taxon>
        <taxon>Gunneridae</taxon>
        <taxon>Pentapetalae</taxon>
        <taxon>asterids</taxon>
        <taxon>campanulids</taxon>
        <taxon>Asterales</taxon>
        <taxon>Asteraceae</taxon>
        <taxon>Asteroideae</taxon>
        <taxon>Anthemideae</taxon>
        <taxon>Anthemidinae</taxon>
        <taxon>Tanacetum</taxon>
    </lineage>
</organism>
<name>A0ABQ5GL03_9ASTR</name>